<organism evidence="11 12">
    <name type="scientific">Rhodobium orientis</name>
    <dbReference type="NCBI Taxonomy" id="34017"/>
    <lineage>
        <taxon>Bacteria</taxon>
        <taxon>Pseudomonadati</taxon>
        <taxon>Pseudomonadota</taxon>
        <taxon>Alphaproteobacteria</taxon>
        <taxon>Hyphomicrobiales</taxon>
        <taxon>Rhodobiaceae</taxon>
        <taxon>Rhodobium</taxon>
    </lineage>
</organism>
<keyword evidence="11" id="KW-0966">Cell projection</keyword>
<keyword evidence="11" id="KW-0282">Flagellum</keyword>
<dbReference type="GO" id="GO:0005886">
    <property type="term" value="C:plasma membrane"/>
    <property type="evidence" value="ECO:0007669"/>
    <property type="project" value="UniProtKB-SubCell"/>
</dbReference>
<reference evidence="11 12" key="1">
    <citation type="submission" date="2017-07" db="EMBL/GenBank/DDBJ databases">
        <title>Draft Genome Sequences of Select Purple Nonsulfur Bacteria.</title>
        <authorList>
            <person name="Lasarre B."/>
            <person name="Mckinlay J.B."/>
        </authorList>
    </citation>
    <scope>NUCLEOTIDE SEQUENCE [LARGE SCALE GENOMIC DNA]</scope>
    <source>
        <strain evidence="11 12">DSM 11290</strain>
    </source>
</reference>
<name>A0A327JIK1_9HYPH</name>
<evidence type="ECO:0000256" key="10">
    <source>
        <dbReference type="RuleBase" id="RU364125"/>
    </source>
</evidence>
<dbReference type="GO" id="GO:0071978">
    <property type="term" value="P:bacterial-type flagellum-dependent swarming motility"/>
    <property type="evidence" value="ECO:0007669"/>
    <property type="project" value="TreeGrafter"/>
</dbReference>
<dbReference type="OrthoDB" id="7304620at2"/>
<dbReference type="GO" id="GO:0009425">
    <property type="term" value="C:bacterial-type flagellum basal body"/>
    <property type="evidence" value="ECO:0007669"/>
    <property type="project" value="InterPro"/>
</dbReference>
<keyword evidence="5 10" id="KW-0145">Chemotaxis</keyword>
<protein>
    <recommendedName>
        <fullName evidence="10">Flagellar protein FliL</fullName>
    </recommendedName>
</protein>
<keyword evidence="8 10" id="KW-1133">Transmembrane helix</keyword>
<evidence type="ECO:0000256" key="7">
    <source>
        <dbReference type="ARBA" id="ARBA00022779"/>
    </source>
</evidence>
<keyword evidence="10" id="KW-0997">Cell inner membrane</keyword>
<evidence type="ECO:0000256" key="6">
    <source>
        <dbReference type="ARBA" id="ARBA00022692"/>
    </source>
</evidence>
<keyword evidence="11" id="KW-0969">Cilium</keyword>
<evidence type="ECO:0000256" key="3">
    <source>
        <dbReference type="ARBA" id="ARBA00008281"/>
    </source>
</evidence>
<dbReference type="InterPro" id="IPR005503">
    <property type="entry name" value="FliL"/>
</dbReference>
<evidence type="ECO:0000256" key="2">
    <source>
        <dbReference type="ARBA" id="ARBA00004162"/>
    </source>
</evidence>
<keyword evidence="4" id="KW-1003">Cell membrane</keyword>
<evidence type="ECO:0000256" key="8">
    <source>
        <dbReference type="ARBA" id="ARBA00022989"/>
    </source>
</evidence>
<feature type="transmembrane region" description="Helical" evidence="10">
    <location>
        <begin position="25"/>
        <end position="48"/>
    </location>
</feature>
<dbReference type="RefSeq" id="WP_111436533.1">
    <property type="nucleotide sequence ID" value="NZ_JACIGG010000002.1"/>
</dbReference>
<comment type="function">
    <text evidence="1 10">Controls the rotational direction of flagella during chemotaxis.</text>
</comment>
<keyword evidence="9 10" id="KW-0472">Membrane</keyword>
<dbReference type="PANTHER" id="PTHR35091:SF2">
    <property type="entry name" value="FLAGELLAR PROTEIN FLIL"/>
    <property type="match status" value="1"/>
</dbReference>
<evidence type="ECO:0000256" key="4">
    <source>
        <dbReference type="ARBA" id="ARBA00022475"/>
    </source>
</evidence>
<comment type="subcellular location">
    <subcellularLocation>
        <location evidence="10">Cell inner membrane</location>
    </subcellularLocation>
    <subcellularLocation>
        <location evidence="2">Cell membrane</location>
        <topology evidence="2">Single-pass membrane protein</topology>
    </subcellularLocation>
</comment>
<evidence type="ECO:0000256" key="5">
    <source>
        <dbReference type="ARBA" id="ARBA00022500"/>
    </source>
</evidence>
<dbReference type="GO" id="GO:0006935">
    <property type="term" value="P:chemotaxis"/>
    <property type="evidence" value="ECO:0007669"/>
    <property type="project" value="UniProtKB-KW"/>
</dbReference>
<accession>A0A327JIK1</accession>
<comment type="caution">
    <text evidence="11">The sequence shown here is derived from an EMBL/GenBank/DDBJ whole genome shotgun (WGS) entry which is preliminary data.</text>
</comment>
<dbReference type="PANTHER" id="PTHR35091">
    <property type="entry name" value="FLAGELLAR PROTEIN FLIL"/>
    <property type="match status" value="1"/>
</dbReference>
<evidence type="ECO:0000256" key="1">
    <source>
        <dbReference type="ARBA" id="ARBA00002254"/>
    </source>
</evidence>
<dbReference type="EMBL" id="NPEV01000072">
    <property type="protein sequence ID" value="RAI24652.1"/>
    <property type="molecule type" value="Genomic_DNA"/>
</dbReference>
<keyword evidence="7 10" id="KW-0283">Flagellar rotation</keyword>
<evidence type="ECO:0000313" key="12">
    <source>
        <dbReference type="Proteomes" id="UP000249299"/>
    </source>
</evidence>
<keyword evidence="12" id="KW-1185">Reference proteome</keyword>
<sequence length="165" mass="18519">MAEDDAQTDELEDGAEAKPSGKRKLILFGAIGFLVLGGGAAAFLLGLFDSGPPEAETAQQDVQQEVYFYDLPELTVNLSTIDNRNAYLKMRISLEVDDQSVANKIEPYLPRILDTFQVYLRELRSTDLRGSSGLFRLKEELHRRINIAIYPAKVNDVLFKQLIIQ</sequence>
<evidence type="ECO:0000313" key="11">
    <source>
        <dbReference type="EMBL" id="RAI24652.1"/>
    </source>
</evidence>
<gene>
    <name evidence="11" type="primary">fliL</name>
    <name evidence="11" type="ORF">CH339_21740</name>
</gene>
<evidence type="ECO:0000256" key="9">
    <source>
        <dbReference type="ARBA" id="ARBA00023136"/>
    </source>
</evidence>
<proteinExistence type="inferred from homology"/>
<comment type="similarity">
    <text evidence="3 10">Belongs to the FliL family.</text>
</comment>
<dbReference type="Proteomes" id="UP000249299">
    <property type="component" value="Unassembled WGS sequence"/>
</dbReference>
<dbReference type="Pfam" id="PF03748">
    <property type="entry name" value="FliL"/>
    <property type="match status" value="1"/>
</dbReference>
<dbReference type="AlphaFoldDB" id="A0A327JIK1"/>
<keyword evidence="6 10" id="KW-0812">Transmembrane</keyword>